<keyword evidence="2" id="KW-1185">Reference proteome</keyword>
<reference evidence="1 2" key="1">
    <citation type="submission" date="2016-09" db="EMBL/GenBank/DDBJ databases">
        <title>genome sequence of Mycobacterium sp. 739 SCH.</title>
        <authorList>
            <person name="Greninger A.L."/>
            <person name="Qin X."/>
            <person name="Jerome K."/>
            <person name="Vora S."/>
            <person name="Quinn K."/>
        </authorList>
    </citation>
    <scope>NUCLEOTIDE SEQUENCE [LARGE SCALE GENOMIC DNA]</scope>
    <source>
        <strain evidence="1 2">SCH</strain>
    </source>
</reference>
<sequence length="243" mass="27077">MKLPRVLAQRPVPRMPELAGFEPRFDVLPSLRRQQPDEVVRPLYWWAKDLRARNDLLVGARFDAATMSASVTVQLASYEVVNVVRRHDDKPRLAQDLPTLIAEAVWRLGSLGWTSELDEMAGLLRTHGLSATPTTVKPDTRHLPGWVQQPDRSVRIAYWWACALKRHGWKLYACGEELAQYGFIAEVPRVDGDPALVVYPGDMPEDGTEASALANHLARLASSQRTVVQRVIGDAAAGEGRVL</sequence>
<protein>
    <submittedName>
        <fullName evidence="1">Uncharacterized protein</fullName>
    </submittedName>
</protein>
<dbReference type="AlphaFoldDB" id="A0A1E8Q278"/>
<accession>A0A1E8Q278</accession>
<proteinExistence type="predicted"/>
<evidence type="ECO:0000313" key="2">
    <source>
        <dbReference type="Proteomes" id="UP000178953"/>
    </source>
</evidence>
<evidence type="ECO:0000313" key="1">
    <source>
        <dbReference type="EMBL" id="OFJ52159.1"/>
    </source>
</evidence>
<organism evidence="1 2">
    <name type="scientific">Mycolicibacterium grossiae</name>
    <dbReference type="NCBI Taxonomy" id="1552759"/>
    <lineage>
        <taxon>Bacteria</taxon>
        <taxon>Bacillati</taxon>
        <taxon>Actinomycetota</taxon>
        <taxon>Actinomycetes</taxon>
        <taxon>Mycobacteriales</taxon>
        <taxon>Mycobacteriaceae</taxon>
        <taxon>Mycolicibacterium</taxon>
    </lineage>
</organism>
<name>A0A1E8Q278_9MYCO</name>
<dbReference type="EMBL" id="MCHX01000046">
    <property type="protein sequence ID" value="OFJ52159.1"/>
    <property type="molecule type" value="Genomic_DNA"/>
</dbReference>
<dbReference type="RefSeq" id="WP_070354614.1">
    <property type="nucleotide sequence ID" value="NZ_MCHX01000046.1"/>
</dbReference>
<comment type="caution">
    <text evidence="1">The sequence shown here is derived from an EMBL/GenBank/DDBJ whole genome shotgun (WGS) entry which is preliminary data.</text>
</comment>
<gene>
    <name evidence="1" type="ORF">BEL07_18945</name>
</gene>
<dbReference type="Proteomes" id="UP000178953">
    <property type="component" value="Unassembled WGS sequence"/>
</dbReference>